<dbReference type="InterPro" id="IPR013424">
    <property type="entry name" value="Ice-binding_C"/>
</dbReference>
<protein>
    <submittedName>
        <fullName evidence="3">PEPxxWA-CTERM sorting domain-containing protein</fullName>
    </submittedName>
</protein>
<gene>
    <name evidence="3" type="ORF">PRZ03_22955</name>
</gene>
<dbReference type="NCBIfam" id="NF035944">
    <property type="entry name" value="PEPxxWA-CTERM"/>
    <property type="match status" value="1"/>
</dbReference>
<reference evidence="3 4" key="1">
    <citation type="submission" date="2022-10" db="EMBL/GenBank/DDBJ databases">
        <title>Paucibacter sp. hw1 Genome sequencing.</title>
        <authorList>
            <person name="Park S."/>
        </authorList>
    </citation>
    <scope>NUCLEOTIDE SEQUENCE [LARGE SCALE GENOMIC DNA]</scope>
    <source>
        <strain evidence="4">hw1</strain>
    </source>
</reference>
<sequence length="245" mass="25189">MQVASLTIRRTKLAGLARQAAVAHAAAALLVTTGAAVAGASPPVLVMHYDAITSVVTPVPWSLDGFSFGADDSISIGMFEGYGLVVIDPPGGGRTITIPTSLGSSVAGVTEAGGKVTVRYTDGSTATVPGKFVPPDQIELDKGKGKPGKAAAAAPAPVSGADMDRLMDDFRKQEWNMLHKPFTLDYHFGGGTPYQLFGSSFDVNFGAEGSVGLAFAVPEPSTWAMLLGGLVAIGLANRRRARATA</sequence>
<evidence type="ECO:0000313" key="4">
    <source>
        <dbReference type="Proteomes" id="UP001221189"/>
    </source>
</evidence>
<feature type="signal peptide" evidence="1">
    <location>
        <begin position="1"/>
        <end position="25"/>
    </location>
</feature>
<keyword evidence="4" id="KW-1185">Reference proteome</keyword>
<dbReference type="Proteomes" id="UP001221189">
    <property type="component" value="Unassembled WGS sequence"/>
</dbReference>
<evidence type="ECO:0000256" key="1">
    <source>
        <dbReference type="SAM" id="SignalP"/>
    </source>
</evidence>
<dbReference type="NCBIfam" id="TIGR02595">
    <property type="entry name" value="PEP_CTERM"/>
    <property type="match status" value="1"/>
</dbReference>
<feature type="chain" id="PRO_5046586749" evidence="1">
    <location>
        <begin position="26"/>
        <end position="245"/>
    </location>
</feature>
<keyword evidence="1" id="KW-0732">Signal</keyword>
<dbReference type="Pfam" id="PF07589">
    <property type="entry name" value="PEP-CTERM"/>
    <property type="match status" value="1"/>
</dbReference>
<organism evidence="3 4">
    <name type="scientific">Roseateles albus</name>
    <dbReference type="NCBI Taxonomy" id="2987525"/>
    <lineage>
        <taxon>Bacteria</taxon>
        <taxon>Pseudomonadati</taxon>
        <taxon>Pseudomonadota</taxon>
        <taxon>Betaproteobacteria</taxon>
        <taxon>Burkholderiales</taxon>
        <taxon>Sphaerotilaceae</taxon>
        <taxon>Roseateles</taxon>
    </lineage>
</organism>
<proteinExistence type="predicted"/>
<evidence type="ECO:0000313" key="3">
    <source>
        <dbReference type="EMBL" id="MDC8774433.1"/>
    </source>
</evidence>
<accession>A0ABT5KKH4</accession>
<dbReference type="RefSeq" id="WP_273602437.1">
    <property type="nucleotide sequence ID" value="NZ_JAQQXT010000022.1"/>
</dbReference>
<name>A0ABT5KKH4_9BURK</name>
<feature type="domain" description="Ice-binding protein C-terminal" evidence="2">
    <location>
        <begin position="216"/>
        <end position="240"/>
    </location>
</feature>
<dbReference type="EMBL" id="JAQQXT010000022">
    <property type="protein sequence ID" value="MDC8774433.1"/>
    <property type="molecule type" value="Genomic_DNA"/>
</dbReference>
<comment type="caution">
    <text evidence="3">The sequence shown here is derived from an EMBL/GenBank/DDBJ whole genome shotgun (WGS) entry which is preliminary data.</text>
</comment>
<evidence type="ECO:0000259" key="2">
    <source>
        <dbReference type="Pfam" id="PF07589"/>
    </source>
</evidence>